<evidence type="ECO:0000256" key="7">
    <source>
        <dbReference type="ARBA" id="ARBA00022786"/>
    </source>
</evidence>
<protein>
    <recommendedName>
        <fullName evidence="2">RBR-type E3 ubiquitin transferase</fullName>
        <ecNumber evidence="2">2.3.2.31</ecNumber>
    </recommendedName>
</protein>
<dbReference type="InterPro" id="IPR002867">
    <property type="entry name" value="IBR_dom"/>
</dbReference>
<feature type="compositionally biased region" description="Polar residues" evidence="10">
    <location>
        <begin position="139"/>
        <end position="154"/>
    </location>
</feature>
<sequence length="438" mass="50580">MGQILARLVSILKSEDQHPSFRVTRSTYGTVRSHHNPPSTTGHRRREGDDDVCTGGHAQLYGRGQKSSGKEGKRKWPSTFRDTKRRSGHVSDSQIRNRTKDGRSGGASERAGLFASSGKRSGKGSLGDRKDHGNRSDTDLSSSKQPRRSNSTDIRSGVDGPDQPSLKRVPRTTRKTPPGASSDVERKQKHSNKADREHIRQDSLLDVQEPLNPRKKNPQQTFECMICTDTLPLDRFPGRAPTRQCNHSAHTCRKCLRHWIDSEFKVKIWNQIGCPECWQPLRMRDMKKFAPKEVTKRYEYLHDRHVRSQTKNFMWCPSLHCEEGQVHNPKNPKFTCNKCGYKFCVAHNIPWHSSESCKEFNRRQSQKRRKEENEQSVKFVEGNFKKCECGWWIEKNDGCDHMTCTKCRREFCYSCLAPYKPIRDHGNRMHNVGCQYHM</sequence>
<dbReference type="Gene3D" id="3.30.40.10">
    <property type="entry name" value="Zinc/RING finger domain, C3HC4 (zinc finger)"/>
    <property type="match status" value="1"/>
</dbReference>
<accession>A0A9P4VU24</accession>
<dbReference type="EMBL" id="MU006093">
    <property type="protein sequence ID" value="KAF2840179.1"/>
    <property type="molecule type" value="Genomic_DNA"/>
</dbReference>
<dbReference type="PROSITE" id="PS50089">
    <property type="entry name" value="ZF_RING_2"/>
    <property type="match status" value="1"/>
</dbReference>
<keyword evidence="3" id="KW-0808">Transferase</keyword>
<dbReference type="SMART" id="SM00647">
    <property type="entry name" value="IBR"/>
    <property type="match status" value="2"/>
</dbReference>
<evidence type="ECO:0000256" key="6">
    <source>
        <dbReference type="ARBA" id="ARBA00022771"/>
    </source>
</evidence>
<keyword evidence="4" id="KW-0479">Metal-binding</keyword>
<dbReference type="Gene3D" id="1.20.120.1750">
    <property type="match status" value="1"/>
</dbReference>
<evidence type="ECO:0000256" key="4">
    <source>
        <dbReference type="ARBA" id="ARBA00022723"/>
    </source>
</evidence>
<feature type="domain" description="RING-type" evidence="11">
    <location>
        <begin position="224"/>
        <end position="277"/>
    </location>
</feature>
<dbReference type="SUPFAM" id="SSF57850">
    <property type="entry name" value="RING/U-box"/>
    <property type="match status" value="3"/>
</dbReference>
<evidence type="ECO:0000313" key="14">
    <source>
        <dbReference type="Proteomes" id="UP000799429"/>
    </source>
</evidence>
<dbReference type="InterPro" id="IPR044066">
    <property type="entry name" value="TRIAD_supradom"/>
</dbReference>
<dbReference type="CDD" id="cd20336">
    <property type="entry name" value="Rcat_RBR"/>
    <property type="match status" value="1"/>
</dbReference>
<keyword evidence="14" id="KW-1185">Reference proteome</keyword>
<gene>
    <name evidence="13" type="ORF">M501DRAFT_680141</name>
</gene>
<evidence type="ECO:0000256" key="8">
    <source>
        <dbReference type="ARBA" id="ARBA00022833"/>
    </source>
</evidence>
<dbReference type="Proteomes" id="UP000799429">
    <property type="component" value="Unassembled WGS sequence"/>
</dbReference>
<dbReference type="OrthoDB" id="1431934at2759"/>
<evidence type="ECO:0000313" key="13">
    <source>
        <dbReference type="EMBL" id="KAF2840179.1"/>
    </source>
</evidence>
<dbReference type="GO" id="GO:0008270">
    <property type="term" value="F:zinc ion binding"/>
    <property type="evidence" value="ECO:0007669"/>
    <property type="project" value="UniProtKB-KW"/>
</dbReference>
<evidence type="ECO:0000256" key="3">
    <source>
        <dbReference type="ARBA" id="ARBA00022679"/>
    </source>
</evidence>
<keyword evidence="6 9" id="KW-0863">Zinc-finger</keyword>
<comment type="catalytic activity">
    <reaction evidence="1">
        <text>[E2 ubiquitin-conjugating enzyme]-S-ubiquitinyl-L-cysteine + [acceptor protein]-L-lysine = [E2 ubiquitin-conjugating enzyme]-L-cysteine + [acceptor protein]-N(6)-ubiquitinyl-L-lysine.</text>
        <dbReference type="EC" id="2.3.2.31"/>
    </reaction>
</comment>
<feature type="region of interest" description="Disordered" evidence="10">
    <location>
        <begin position="20"/>
        <end position="218"/>
    </location>
</feature>
<name>A0A9P4VU24_9PEZI</name>
<dbReference type="Pfam" id="PF22191">
    <property type="entry name" value="IBR_1"/>
    <property type="match status" value="1"/>
</dbReference>
<comment type="caution">
    <text evidence="13">The sequence shown here is derived from an EMBL/GenBank/DDBJ whole genome shotgun (WGS) entry which is preliminary data.</text>
</comment>
<keyword evidence="5" id="KW-0677">Repeat</keyword>
<dbReference type="PANTHER" id="PTHR11685">
    <property type="entry name" value="RBR FAMILY RING FINGER AND IBR DOMAIN-CONTAINING"/>
    <property type="match status" value="1"/>
</dbReference>
<feature type="domain" description="RING-type" evidence="12">
    <location>
        <begin position="220"/>
        <end position="438"/>
    </location>
</feature>
<evidence type="ECO:0000259" key="12">
    <source>
        <dbReference type="PROSITE" id="PS51873"/>
    </source>
</evidence>
<evidence type="ECO:0000256" key="1">
    <source>
        <dbReference type="ARBA" id="ARBA00001798"/>
    </source>
</evidence>
<reference evidence="13" key="1">
    <citation type="journal article" date="2020" name="Stud. Mycol.">
        <title>101 Dothideomycetes genomes: a test case for predicting lifestyles and emergence of pathogens.</title>
        <authorList>
            <person name="Haridas S."/>
            <person name="Albert R."/>
            <person name="Binder M."/>
            <person name="Bloem J."/>
            <person name="Labutti K."/>
            <person name="Salamov A."/>
            <person name="Andreopoulos B."/>
            <person name="Baker S."/>
            <person name="Barry K."/>
            <person name="Bills G."/>
            <person name="Bluhm B."/>
            <person name="Cannon C."/>
            <person name="Castanera R."/>
            <person name="Culley D."/>
            <person name="Daum C."/>
            <person name="Ezra D."/>
            <person name="Gonzalez J."/>
            <person name="Henrissat B."/>
            <person name="Kuo A."/>
            <person name="Liang C."/>
            <person name="Lipzen A."/>
            <person name="Lutzoni F."/>
            <person name="Magnuson J."/>
            <person name="Mondo S."/>
            <person name="Nolan M."/>
            <person name="Ohm R."/>
            <person name="Pangilinan J."/>
            <person name="Park H.-J."/>
            <person name="Ramirez L."/>
            <person name="Alfaro M."/>
            <person name="Sun H."/>
            <person name="Tritt A."/>
            <person name="Yoshinaga Y."/>
            <person name="Zwiers L.-H."/>
            <person name="Turgeon B."/>
            <person name="Goodwin S."/>
            <person name="Spatafora J."/>
            <person name="Crous P."/>
            <person name="Grigoriev I."/>
        </authorList>
    </citation>
    <scope>NUCLEOTIDE SEQUENCE</scope>
    <source>
        <strain evidence="13">CBS 101060</strain>
    </source>
</reference>
<evidence type="ECO:0000256" key="5">
    <source>
        <dbReference type="ARBA" id="ARBA00022737"/>
    </source>
</evidence>
<dbReference type="InterPro" id="IPR031127">
    <property type="entry name" value="E3_UB_ligase_RBR"/>
</dbReference>
<dbReference type="InterPro" id="IPR001841">
    <property type="entry name" value="Znf_RING"/>
</dbReference>
<dbReference type="InterPro" id="IPR013083">
    <property type="entry name" value="Znf_RING/FYVE/PHD"/>
</dbReference>
<dbReference type="Pfam" id="PF01485">
    <property type="entry name" value="IBR"/>
    <property type="match status" value="1"/>
</dbReference>
<evidence type="ECO:0000256" key="2">
    <source>
        <dbReference type="ARBA" id="ARBA00012251"/>
    </source>
</evidence>
<evidence type="ECO:0000256" key="9">
    <source>
        <dbReference type="PROSITE-ProRule" id="PRU00175"/>
    </source>
</evidence>
<dbReference type="GO" id="GO:0061630">
    <property type="term" value="F:ubiquitin protein ligase activity"/>
    <property type="evidence" value="ECO:0007669"/>
    <property type="project" value="UniProtKB-EC"/>
</dbReference>
<keyword evidence="7" id="KW-0833">Ubl conjugation pathway</keyword>
<dbReference type="PROSITE" id="PS51873">
    <property type="entry name" value="TRIAD"/>
    <property type="match status" value="1"/>
</dbReference>
<keyword evidence="8" id="KW-0862">Zinc</keyword>
<feature type="compositionally biased region" description="Basic and acidic residues" evidence="10">
    <location>
        <begin position="192"/>
        <end position="203"/>
    </location>
</feature>
<proteinExistence type="predicted"/>
<evidence type="ECO:0000259" key="11">
    <source>
        <dbReference type="PROSITE" id="PS50089"/>
    </source>
</evidence>
<dbReference type="GO" id="GO:0016567">
    <property type="term" value="P:protein ubiquitination"/>
    <property type="evidence" value="ECO:0007669"/>
    <property type="project" value="InterPro"/>
</dbReference>
<dbReference type="EC" id="2.3.2.31" evidence="2"/>
<evidence type="ECO:0000256" key="10">
    <source>
        <dbReference type="SAM" id="MobiDB-lite"/>
    </source>
</evidence>
<feature type="compositionally biased region" description="Basic and acidic residues" evidence="10">
    <location>
        <begin position="126"/>
        <end position="138"/>
    </location>
</feature>
<dbReference type="AlphaFoldDB" id="A0A9P4VU24"/>
<dbReference type="CDD" id="cd20335">
    <property type="entry name" value="BRcat_RBR"/>
    <property type="match status" value="1"/>
</dbReference>
<organism evidence="13 14">
    <name type="scientific">Patellaria atrata CBS 101060</name>
    <dbReference type="NCBI Taxonomy" id="1346257"/>
    <lineage>
        <taxon>Eukaryota</taxon>
        <taxon>Fungi</taxon>
        <taxon>Dikarya</taxon>
        <taxon>Ascomycota</taxon>
        <taxon>Pezizomycotina</taxon>
        <taxon>Dothideomycetes</taxon>
        <taxon>Dothideomycetes incertae sedis</taxon>
        <taxon>Patellariales</taxon>
        <taxon>Patellariaceae</taxon>
        <taxon>Patellaria</taxon>
    </lineage>
</organism>
<feature type="compositionally biased region" description="Polar residues" evidence="10">
    <location>
        <begin position="23"/>
        <end position="41"/>
    </location>
</feature>